<keyword evidence="5 13" id="KW-0732">Signal</keyword>
<dbReference type="PANTHER" id="PTHR45815:SF3">
    <property type="entry name" value="PROTEIN DISULFIDE-ISOMERASE A6"/>
    <property type="match status" value="1"/>
</dbReference>
<dbReference type="SUPFAM" id="SSF52833">
    <property type="entry name" value="Thioredoxin-like"/>
    <property type="match status" value="1"/>
</dbReference>
<dbReference type="PRINTS" id="PR00421">
    <property type="entry name" value="THIOREDOXIN"/>
</dbReference>
<keyword evidence="16" id="KW-1185">Reference proteome</keyword>
<dbReference type="GO" id="GO:0005788">
    <property type="term" value="C:endoplasmic reticulum lumen"/>
    <property type="evidence" value="ECO:0007669"/>
    <property type="project" value="UniProtKB-SubCell"/>
</dbReference>
<evidence type="ECO:0000256" key="8">
    <source>
        <dbReference type="ARBA" id="ARBA00023157"/>
    </source>
</evidence>
<dbReference type="PROSITE" id="PS51352">
    <property type="entry name" value="THIOREDOXIN_2"/>
    <property type="match status" value="1"/>
</dbReference>
<dbReference type="Gene3D" id="3.40.30.10">
    <property type="entry name" value="Glutaredoxin"/>
    <property type="match status" value="1"/>
</dbReference>
<evidence type="ECO:0000256" key="7">
    <source>
        <dbReference type="ARBA" id="ARBA00022824"/>
    </source>
</evidence>
<protein>
    <recommendedName>
        <fullName evidence="4">protein disulfide-isomerase</fullName>
        <ecNumber evidence="4">5.3.4.1</ecNumber>
    </recommendedName>
</protein>
<reference evidence="15 16" key="1">
    <citation type="submission" date="2019-01" db="EMBL/GenBank/DDBJ databases">
        <title>Nuclear Genome Assembly of the Microalgal Biofuel strain Nannochloropsis salina CCMP1776.</title>
        <authorList>
            <person name="Hovde B."/>
        </authorList>
    </citation>
    <scope>NUCLEOTIDE SEQUENCE [LARGE SCALE GENOMIC DNA]</scope>
    <source>
        <strain evidence="15 16">CCMP1776</strain>
    </source>
</reference>
<dbReference type="NCBIfam" id="TIGR01126">
    <property type="entry name" value="pdi_dom"/>
    <property type="match status" value="1"/>
</dbReference>
<feature type="region of interest" description="Disordered" evidence="12">
    <location>
        <begin position="151"/>
        <end position="207"/>
    </location>
</feature>
<comment type="subcellular location">
    <subcellularLocation>
        <location evidence="2">Endoplasmic reticulum lumen</location>
    </subcellularLocation>
</comment>
<evidence type="ECO:0000256" key="1">
    <source>
        <dbReference type="ARBA" id="ARBA00001182"/>
    </source>
</evidence>
<feature type="compositionally biased region" description="Acidic residues" evidence="12">
    <location>
        <begin position="191"/>
        <end position="207"/>
    </location>
</feature>
<evidence type="ECO:0000256" key="5">
    <source>
        <dbReference type="ARBA" id="ARBA00022729"/>
    </source>
</evidence>
<dbReference type="InterPro" id="IPR013766">
    <property type="entry name" value="Thioredoxin_domain"/>
</dbReference>
<dbReference type="GO" id="GO:0015035">
    <property type="term" value="F:protein-disulfide reductase activity"/>
    <property type="evidence" value="ECO:0007669"/>
    <property type="project" value="TreeGrafter"/>
</dbReference>
<dbReference type="Proteomes" id="UP000355283">
    <property type="component" value="Unassembled WGS sequence"/>
</dbReference>
<evidence type="ECO:0000256" key="2">
    <source>
        <dbReference type="ARBA" id="ARBA00004319"/>
    </source>
</evidence>
<dbReference type="InterPro" id="IPR036249">
    <property type="entry name" value="Thioredoxin-like_sf"/>
</dbReference>
<comment type="similarity">
    <text evidence="3 11">Belongs to the protein disulfide isomerase family.</text>
</comment>
<dbReference type="PANTHER" id="PTHR45815">
    <property type="entry name" value="PROTEIN DISULFIDE-ISOMERASE A6"/>
    <property type="match status" value="1"/>
</dbReference>
<dbReference type="EC" id="5.3.4.1" evidence="4"/>
<feature type="chain" id="PRO_5020040569" description="protein disulfide-isomerase" evidence="13">
    <location>
        <begin position="32"/>
        <end position="207"/>
    </location>
</feature>
<dbReference type="InterPro" id="IPR017937">
    <property type="entry name" value="Thioredoxin_CS"/>
</dbReference>
<gene>
    <name evidence="15" type="ORF">NSK_007418</name>
</gene>
<dbReference type="GO" id="GO:0003756">
    <property type="term" value="F:protein disulfide isomerase activity"/>
    <property type="evidence" value="ECO:0007669"/>
    <property type="project" value="UniProtKB-EC"/>
</dbReference>
<keyword evidence="10" id="KW-0676">Redox-active center</keyword>
<evidence type="ECO:0000259" key="14">
    <source>
        <dbReference type="PROSITE" id="PS51352"/>
    </source>
</evidence>
<sequence>MIQTGRMPRLLLSFLPFLYLAAVLLPLPTKALYSARSDVVQLTEENFKEKVLKAEGVVLVEFYAAWCGHCKNLVPEWEKAAQALKGVVTVAAVDASVHQGLGQKYDVKGFPTIKVFGGDKRKPGDYQGGRTAKDIVNEGLGAARALVKERLNGGGGREGGLTTGKESTAPLPPGALKVVKATPWDGREPPVVEEEEFSLEDIMAEEL</sequence>
<feature type="domain" description="Thioredoxin" evidence="14">
    <location>
        <begin position="21"/>
        <end position="145"/>
    </location>
</feature>
<evidence type="ECO:0000256" key="11">
    <source>
        <dbReference type="RuleBase" id="RU004208"/>
    </source>
</evidence>
<evidence type="ECO:0000256" key="6">
    <source>
        <dbReference type="ARBA" id="ARBA00022737"/>
    </source>
</evidence>
<dbReference type="OrthoDB" id="10264505at2759"/>
<dbReference type="Pfam" id="PF00085">
    <property type="entry name" value="Thioredoxin"/>
    <property type="match status" value="1"/>
</dbReference>
<keyword evidence="7" id="KW-0256">Endoplasmic reticulum</keyword>
<keyword evidence="6" id="KW-0677">Repeat</keyword>
<dbReference type="CDD" id="cd03001">
    <property type="entry name" value="PDI_a_P5"/>
    <property type="match status" value="1"/>
</dbReference>
<keyword evidence="8" id="KW-1015">Disulfide bond</keyword>
<feature type="compositionally biased region" description="Gly residues" evidence="12">
    <location>
        <begin position="152"/>
        <end position="162"/>
    </location>
</feature>
<evidence type="ECO:0000256" key="13">
    <source>
        <dbReference type="SAM" id="SignalP"/>
    </source>
</evidence>
<accession>A0A4D9CTT8</accession>
<evidence type="ECO:0000313" key="15">
    <source>
        <dbReference type="EMBL" id="TFJ81457.1"/>
    </source>
</evidence>
<evidence type="ECO:0000256" key="4">
    <source>
        <dbReference type="ARBA" id="ARBA00012723"/>
    </source>
</evidence>
<keyword evidence="9" id="KW-0413">Isomerase</keyword>
<evidence type="ECO:0000313" key="16">
    <source>
        <dbReference type="Proteomes" id="UP000355283"/>
    </source>
</evidence>
<dbReference type="GO" id="GO:0034976">
    <property type="term" value="P:response to endoplasmic reticulum stress"/>
    <property type="evidence" value="ECO:0007669"/>
    <property type="project" value="TreeGrafter"/>
</dbReference>
<evidence type="ECO:0000256" key="3">
    <source>
        <dbReference type="ARBA" id="ARBA00006347"/>
    </source>
</evidence>
<evidence type="ECO:0000256" key="12">
    <source>
        <dbReference type="SAM" id="MobiDB-lite"/>
    </source>
</evidence>
<dbReference type="EMBL" id="SDOX01000128">
    <property type="protein sequence ID" value="TFJ81457.1"/>
    <property type="molecule type" value="Genomic_DNA"/>
</dbReference>
<dbReference type="PROSITE" id="PS00194">
    <property type="entry name" value="THIOREDOXIN_1"/>
    <property type="match status" value="1"/>
</dbReference>
<dbReference type="FunFam" id="3.40.30.10:FF:000050">
    <property type="entry name" value="protein disulfide-isomerase A6 isoform X1"/>
    <property type="match status" value="1"/>
</dbReference>
<dbReference type="InterPro" id="IPR005788">
    <property type="entry name" value="PDI_thioredoxin-like_dom"/>
</dbReference>
<comment type="caution">
    <text evidence="15">The sequence shown here is derived from an EMBL/GenBank/DDBJ whole genome shotgun (WGS) entry which is preliminary data.</text>
</comment>
<evidence type="ECO:0000256" key="9">
    <source>
        <dbReference type="ARBA" id="ARBA00023235"/>
    </source>
</evidence>
<proteinExistence type="inferred from homology"/>
<feature type="signal peptide" evidence="13">
    <location>
        <begin position="1"/>
        <end position="31"/>
    </location>
</feature>
<organism evidence="15 16">
    <name type="scientific">Nannochloropsis salina CCMP1776</name>
    <dbReference type="NCBI Taxonomy" id="1027361"/>
    <lineage>
        <taxon>Eukaryota</taxon>
        <taxon>Sar</taxon>
        <taxon>Stramenopiles</taxon>
        <taxon>Ochrophyta</taxon>
        <taxon>Eustigmatophyceae</taxon>
        <taxon>Eustigmatales</taxon>
        <taxon>Monodopsidaceae</taxon>
        <taxon>Microchloropsis</taxon>
        <taxon>Microchloropsis salina</taxon>
    </lineage>
</organism>
<evidence type="ECO:0000256" key="10">
    <source>
        <dbReference type="ARBA" id="ARBA00023284"/>
    </source>
</evidence>
<name>A0A4D9CTT8_9STRA</name>
<dbReference type="AlphaFoldDB" id="A0A4D9CTT8"/>
<comment type="catalytic activity">
    <reaction evidence="1">
        <text>Catalyzes the rearrangement of -S-S- bonds in proteins.</text>
        <dbReference type="EC" id="5.3.4.1"/>
    </reaction>
</comment>